<dbReference type="Gene3D" id="1.20.58.320">
    <property type="entry name" value="TPR-like"/>
    <property type="match status" value="1"/>
</dbReference>
<gene>
    <name evidence="1" type="ORF">E8M12_05220</name>
</gene>
<name>A0A4U1B678_9GAMM</name>
<evidence type="ECO:0000313" key="2">
    <source>
        <dbReference type="Proteomes" id="UP000307999"/>
    </source>
</evidence>
<accession>A0A4U1B678</accession>
<dbReference type="Pfam" id="PF06041">
    <property type="entry name" value="DUF924"/>
    <property type="match status" value="1"/>
</dbReference>
<dbReference type="EMBL" id="SWDB01000010">
    <property type="protein sequence ID" value="TKB46031.1"/>
    <property type="molecule type" value="Genomic_DNA"/>
</dbReference>
<organism evidence="1 2">
    <name type="scientific">Thalassotalea mangrovi</name>
    <dbReference type="NCBI Taxonomy" id="2572245"/>
    <lineage>
        <taxon>Bacteria</taxon>
        <taxon>Pseudomonadati</taxon>
        <taxon>Pseudomonadota</taxon>
        <taxon>Gammaproteobacteria</taxon>
        <taxon>Alteromonadales</taxon>
        <taxon>Colwelliaceae</taxon>
        <taxon>Thalassotalea</taxon>
    </lineage>
</organism>
<dbReference type="SUPFAM" id="SSF48452">
    <property type="entry name" value="TPR-like"/>
    <property type="match status" value="1"/>
</dbReference>
<keyword evidence="2" id="KW-1185">Reference proteome</keyword>
<protein>
    <submittedName>
        <fullName evidence="1">DUF924 domain-containing protein</fullName>
    </submittedName>
</protein>
<sequence>MRHLIEQVLQFWFGDISQELADKAKQNLWYAASVEQDLQIAAQFGSLVESAATGQFKDWQHSPRGSLALIILLDQMPRNIYRETAAAFANDALALQYCLDGIDRGHDQRLCLIERCFYYHPLEHSESLSMQDLCLSKFNELEDEYFLEPHIQFIQNAQGFAREHADIIERFGRFPHRNRVLNRKSSQQELAYLKTAKRFGQ</sequence>
<dbReference type="AlphaFoldDB" id="A0A4U1B678"/>
<dbReference type="Proteomes" id="UP000307999">
    <property type="component" value="Unassembled WGS sequence"/>
</dbReference>
<dbReference type="RefSeq" id="WP_136735039.1">
    <property type="nucleotide sequence ID" value="NZ_SWDB01000010.1"/>
</dbReference>
<comment type="caution">
    <text evidence="1">The sequence shown here is derived from an EMBL/GenBank/DDBJ whole genome shotgun (WGS) entry which is preliminary data.</text>
</comment>
<evidence type="ECO:0000313" key="1">
    <source>
        <dbReference type="EMBL" id="TKB46031.1"/>
    </source>
</evidence>
<reference evidence="1 2" key="1">
    <citation type="submission" date="2019-04" db="EMBL/GenBank/DDBJ databases">
        <title>Thalassotalea guangxiensis sp. nov., isolated from sediment of the coastal wetland.</title>
        <authorList>
            <person name="Zheng S."/>
            <person name="Zhang D."/>
        </authorList>
    </citation>
    <scope>NUCLEOTIDE SEQUENCE [LARGE SCALE GENOMIC DNA]</scope>
    <source>
        <strain evidence="1 2">ZS-4</strain>
    </source>
</reference>
<dbReference type="InterPro" id="IPR011990">
    <property type="entry name" value="TPR-like_helical_dom_sf"/>
</dbReference>
<dbReference type="Gene3D" id="1.25.40.10">
    <property type="entry name" value="Tetratricopeptide repeat domain"/>
    <property type="match status" value="1"/>
</dbReference>
<dbReference type="OrthoDB" id="7593450at2"/>
<proteinExistence type="predicted"/>
<dbReference type="InterPro" id="IPR010323">
    <property type="entry name" value="DUF924"/>
</dbReference>